<evidence type="ECO:0000256" key="2">
    <source>
        <dbReference type="ARBA" id="ARBA00003015"/>
    </source>
</evidence>
<dbReference type="AlphaFoldDB" id="A0A7C3CCI8"/>
<evidence type="ECO:0000256" key="1">
    <source>
        <dbReference type="ARBA" id="ARBA00000142"/>
    </source>
</evidence>
<protein>
    <recommendedName>
        <fullName evidence="3">tRNA (guanine(46)-N(7))-methyltransferase</fullName>
        <ecNumber evidence="3">2.1.1.33</ecNumber>
    </recommendedName>
</protein>
<reference evidence="8" key="1">
    <citation type="journal article" date="2020" name="mSystems">
        <title>Genome- and Community-Level Interaction Insights into Carbon Utilization and Element Cycling Functions of Hydrothermarchaeota in Hydrothermal Sediment.</title>
        <authorList>
            <person name="Zhou Z."/>
            <person name="Liu Y."/>
            <person name="Xu W."/>
            <person name="Pan J."/>
            <person name="Luo Z.H."/>
            <person name="Li M."/>
        </authorList>
    </citation>
    <scope>NUCLEOTIDE SEQUENCE [LARGE SCALE GENOMIC DNA]</scope>
    <source>
        <strain evidence="8">HyVt-489</strain>
    </source>
</reference>
<comment type="catalytic activity">
    <reaction evidence="1">
        <text>guanosine(46) in tRNA + S-adenosyl-L-methionine = N(7)-methylguanosine(46) in tRNA + S-adenosyl-L-homocysteine</text>
        <dbReference type="Rhea" id="RHEA:42708"/>
        <dbReference type="Rhea" id="RHEA-COMP:10188"/>
        <dbReference type="Rhea" id="RHEA-COMP:10189"/>
        <dbReference type="ChEBI" id="CHEBI:57856"/>
        <dbReference type="ChEBI" id="CHEBI:59789"/>
        <dbReference type="ChEBI" id="CHEBI:74269"/>
        <dbReference type="ChEBI" id="CHEBI:74480"/>
        <dbReference type="EC" id="2.1.1.33"/>
    </reaction>
</comment>
<dbReference type="EC" id="2.1.1.33" evidence="3"/>
<evidence type="ECO:0000313" key="9">
    <source>
        <dbReference type="Proteomes" id="UP000886042"/>
    </source>
</evidence>
<evidence type="ECO:0000313" key="8">
    <source>
        <dbReference type="EMBL" id="HFB55165.1"/>
    </source>
</evidence>
<keyword evidence="7" id="KW-0819">tRNA processing</keyword>
<name>A0A7C3CCI8_9PROT</name>
<dbReference type="Proteomes" id="UP000886042">
    <property type="component" value="Unassembled WGS sequence"/>
</dbReference>
<dbReference type="InterPro" id="IPR003358">
    <property type="entry name" value="tRNA_(Gua-N-7)_MeTrfase_Trmb"/>
</dbReference>
<evidence type="ECO:0000256" key="5">
    <source>
        <dbReference type="ARBA" id="ARBA00022679"/>
    </source>
</evidence>
<keyword evidence="5" id="KW-0808">Transferase</keyword>
<dbReference type="GO" id="GO:0008176">
    <property type="term" value="F:tRNA (guanine(46)-N7)-methyltransferase activity"/>
    <property type="evidence" value="ECO:0007669"/>
    <property type="project" value="UniProtKB-EC"/>
</dbReference>
<evidence type="ECO:0000256" key="6">
    <source>
        <dbReference type="ARBA" id="ARBA00022691"/>
    </source>
</evidence>
<evidence type="ECO:0000256" key="4">
    <source>
        <dbReference type="ARBA" id="ARBA00022603"/>
    </source>
</evidence>
<evidence type="ECO:0000256" key="3">
    <source>
        <dbReference type="ARBA" id="ARBA00011977"/>
    </source>
</evidence>
<dbReference type="Gene3D" id="3.40.50.150">
    <property type="entry name" value="Vaccinia Virus protein VP39"/>
    <property type="match status" value="1"/>
</dbReference>
<comment type="function">
    <text evidence="2">Catalyzes the formation of N(7)-methylguanine at position 46 (m7G46) in tRNA.</text>
</comment>
<sequence>WPKPRHFKRRLISDSFVADMHRVLKPCGHLYFASDIPSYVDWALARILRYKDEKGHGFNWPAMSAKSWLTPYDDWPGTRYEAKALREGRTPHFFTFRRQPL</sequence>
<dbReference type="Pfam" id="PF02390">
    <property type="entry name" value="Methyltransf_4"/>
    <property type="match status" value="1"/>
</dbReference>
<dbReference type="InterPro" id="IPR029063">
    <property type="entry name" value="SAM-dependent_MTases_sf"/>
</dbReference>
<dbReference type="PROSITE" id="PS51625">
    <property type="entry name" value="SAM_MT_TRMB"/>
    <property type="match status" value="1"/>
</dbReference>
<comment type="caution">
    <text evidence="8">The sequence shown here is derived from an EMBL/GenBank/DDBJ whole genome shotgun (WGS) entry which is preliminary data.</text>
</comment>
<gene>
    <name evidence="8" type="ORF">ENJ46_04500</name>
</gene>
<keyword evidence="4" id="KW-0489">Methyltransferase</keyword>
<feature type="non-terminal residue" evidence="8">
    <location>
        <position position="1"/>
    </location>
</feature>
<dbReference type="EMBL" id="DRMN01000296">
    <property type="protein sequence ID" value="HFB55165.1"/>
    <property type="molecule type" value="Genomic_DNA"/>
</dbReference>
<accession>A0A7C3CCI8</accession>
<organism evidence="8 9">
    <name type="scientific">Hellea balneolensis</name>
    <dbReference type="NCBI Taxonomy" id="287478"/>
    <lineage>
        <taxon>Bacteria</taxon>
        <taxon>Pseudomonadati</taxon>
        <taxon>Pseudomonadota</taxon>
        <taxon>Alphaproteobacteria</taxon>
        <taxon>Maricaulales</taxon>
        <taxon>Robiginitomaculaceae</taxon>
        <taxon>Hellea</taxon>
    </lineage>
</organism>
<proteinExistence type="predicted"/>
<evidence type="ECO:0000256" key="7">
    <source>
        <dbReference type="ARBA" id="ARBA00022694"/>
    </source>
</evidence>
<dbReference type="SUPFAM" id="SSF53335">
    <property type="entry name" value="S-adenosyl-L-methionine-dependent methyltransferases"/>
    <property type="match status" value="1"/>
</dbReference>
<keyword evidence="6" id="KW-0949">S-adenosyl-L-methionine</keyword>